<dbReference type="SMART" id="SM00931">
    <property type="entry name" value="NOSIC"/>
    <property type="match status" value="1"/>
</dbReference>
<dbReference type="AlphaFoldDB" id="F4P9U1"/>
<feature type="domain" description="Nop" evidence="9">
    <location>
        <begin position="284"/>
        <end position="402"/>
    </location>
</feature>
<dbReference type="Pfam" id="PF01798">
    <property type="entry name" value="Nop"/>
    <property type="match status" value="1"/>
</dbReference>
<dbReference type="InterPro" id="IPR036070">
    <property type="entry name" value="Nop_dom_sf"/>
</dbReference>
<dbReference type="OMA" id="MGMRSNW"/>
<keyword evidence="6" id="KW-0687">Ribonucleoprotein</keyword>
<protein>
    <recommendedName>
        <fullName evidence="3">Nucleolar protein 58</fullName>
    </recommendedName>
</protein>
<sequence>MLVLFETPAGYALFKLLDDGKMSAPDDIYQSFETSQAANKTVKLKAFSKFENTTDALSAVTALVEGKISKNLKSFLSKEIAGKDLSDTLAVGDSKLGAAIAKKLNIKVVSDNAVNELFRGIRSQLSSLITGLAESDMNAMVLGLSHSLSRYKLKFSPDKVDTMIIQAIALLDDLDKELNTYAMRAKEWYGWHFPELAKIIVDNLAFAKTVKLMGVRTNASSTDFSAILPTELEQNLKDAAEISMGTEISAEDTENISYLCDQIISITEYRAQLFDYLKNRMAAIAPNLTCLVGELVGARLISHAGSLLNLAKQPASTVQILGAEKALFRALKSKHATPKYGLIYHASLVGQAGPKIKGKIARTVATKAALAIRCDALGEGENSEIGIVQRAKVEARLRQLEGKAVRVTNSAAVKAKTPQKPAASIATANISSYNPSNDIVIPVTSMEVDEPVKTPKKKSKDASKEDSEAEPKSKKRRAEEGESVEKKSKKTKKSKKGKDSEESDRQPPKRRYQHFQHC</sequence>
<dbReference type="InterPro" id="IPR045056">
    <property type="entry name" value="Nop56/Nop58"/>
</dbReference>
<keyword evidence="11" id="KW-1185">Reference proteome</keyword>
<dbReference type="PANTHER" id="PTHR10894:SF1">
    <property type="entry name" value="NUCLEOLAR PROTEIN 58"/>
    <property type="match status" value="1"/>
</dbReference>
<feature type="region of interest" description="Disordered" evidence="8">
    <location>
        <begin position="444"/>
        <end position="518"/>
    </location>
</feature>
<evidence type="ECO:0000313" key="10">
    <source>
        <dbReference type="EMBL" id="EGF77866.1"/>
    </source>
</evidence>
<dbReference type="Pfam" id="PF08156">
    <property type="entry name" value="NOP5NT"/>
    <property type="match status" value="1"/>
</dbReference>
<accession>F4P9U1</accession>
<dbReference type="HOGENOM" id="CLU_015495_5_2_1"/>
<dbReference type="InterPro" id="IPR042239">
    <property type="entry name" value="Nop_C"/>
</dbReference>
<evidence type="ECO:0000256" key="8">
    <source>
        <dbReference type="SAM" id="MobiDB-lite"/>
    </source>
</evidence>
<keyword evidence="4" id="KW-0690">Ribosome biogenesis</keyword>
<evidence type="ECO:0000259" key="9">
    <source>
        <dbReference type="PROSITE" id="PS51358"/>
    </source>
</evidence>
<proteinExistence type="inferred from homology"/>
<feature type="compositionally biased region" description="Basic and acidic residues" evidence="8">
    <location>
        <begin position="460"/>
        <end position="486"/>
    </location>
</feature>
<comment type="subcellular location">
    <subcellularLocation>
        <location evidence="1">Nucleus</location>
        <location evidence="1">Nucleolus</location>
    </subcellularLocation>
</comment>
<dbReference type="InterPro" id="IPR002687">
    <property type="entry name" value="Nop_dom"/>
</dbReference>
<dbReference type="FunCoup" id="F4P9U1">
    <property type="interactions" value="803"/>
</dbReference>
<dbReference type="FunFam" id="1.10.246.90:FF:000003">
    <property type="entry name" value="Nucleolar protein 58"/>
    <property type="match status" value="1"/>
</dbReference>
<dbReference type="EMBL" id="GL882890">
    <property type="protein sequence ID" value="EGF77866.1"/>
    <property type="molecule type" value="Genomic_DNA"/>
</dbReference>
<feature type="compositionally biased region" description="Basic residues" evidence="8">
    <location>
        <begin position="487"/>
        <end position="496"/>
    </location>
</feature>
<dbReference type="InterPro" id="IPR012974">
    <property type="entry name" value="NOP58/56_N"/>
</dbReference>
<dbReference type="Gene3D" id="1.10.246.90">
    <property type="entry name" value="Nop domain"/>
    <property type="match status" value="1"/>
</dbReference>
<dbReference type="Gene3D" id="1.10.287.4070">
    <property type="match status" value="1"/>
</dbReference>
<evidence type="ECO:0000313" key="11">
    <source>
        <dbReference type="Proteomes" id="UP000007241"/>
    </source>
</evidence>
<dbReference type="Proteomes" id="UP000007241">
    <property type="component" value="Unassembled WGS sequence"/>
</dbReference>
<evidence type="ECO:0000256" key="6">
    <source>
        <dbReference type="ARBA" id="ARBA00023274"/>
    </source>
</evidence>
<dbReference type="GeneID" id="18240218"/>
<dbReference type="GO" id="GO:0032040">
    <property type="term" value="C:small-subunit processome"/>
    <property type="evidence" value="ECO:0000318"/>
    <property type="project" value="GO_Central"/>
</dbReference>
<evidence type="ECO:0000256" key="1">
    <source>
        <dbReference type="ARBA" id="ARBA00004604"/>
    </source>
</evidence>
<comment type="function">
    <text evidence="7">Required for pre-18S rRNA processing. May bind microtubules.</text>
</comment>
<organism evidence="10 11">
    <name type="scientific">Batrachochytrium dendrobatidis (strain JAM81 / FGSC 10211)</name>
    <name type="common">Frog chytrid fungus</name>
    <dbReference type="NCBI Taxonomy" id="684364"/>
    <lineage>
        <taxon>Eukaryota</taxon>
        <taxon>Fungi</taxon>
        <taxon>Fungi incertae sedis</taxon>
        <taxon>Chytridiomycota</taxon>
        <taxon>Chytridiomycota incertae sedis</taxon>
        <taxon>Chytridiomycetes</taxon>
        <taxon>Rhizophydiales</taxon>
        <taxon>Rhizophydiales incertae sedis</taxon>
        <taxon>Batrachochytrium</taxon>
    </lineage>
</organism>
<dbReference type="FunFam" id="1.10.287.4070:FF:000001">
    <property type="entry name" value="Probable Nucleolar protein 58"/>
    <property type="match status" value="1"/>
</dbReference>
<gene>
    <name evidence="10" type="ORF">BATDEDRAFT_33621</name>
</gene>
<evidence type="ECO:0000256" key="2">
    <source>
        <dbReference type="ARBA" id="ARBA00009211"/>
    </source>
</evidence>
<dbReference type="PANTHER" id="PTHR10894">
    <property type="entry name" value="NUCLEOLAR PROTEIN 5 NUCLEOLAR PROTEIN NOP5 NOP58"/>
    <property type="match status" value="1"/>
</dbReference>
<evidence type="ECO:0000256" key="7">
    <source>
        <dbReference type="ARBA" id="ARBA00024837"/>
    </source>
</evidence>
<name>F4P9U1_BATDJ</name>
<evidence type="ECO:0000256" key="4">
    <source>
        <dbReference type="ARBA" id="ARBA00022517"/>
    </source>
</evidence>
<feature type="compositionally biased region" description="Basic residues" evidence="8">
    <location>
        <begin position="508"/>
        <end position="518"/>
    </location>
</feature>
<dbReference type="InParanoid" id="F4P9U1"/>
<evidence type="ECO:0000256" key="3">
    <source>
        <dbReference type="ARBA" id="ARBA00020379"/>
    </source>
</evidence>
<dbReference type="GO" id="GO:0042254">
    <property type="term" value="P:ribosome biogenesis"/>
    <property type="evidence" value="ECO:0007669"/>
    <property type="project" value="UniProtKB-KW"/>
</dbReference>
<keyword evidence="5" id="KW-0539">Nucleus</keyword>
<dbReference type="RefSeq" id="XP_006681446.1">
    <property type="nucleotide sequence ID" value="XM_006681383.1"/>
</dbReference>
<reference evidence="10 11" key="1">
    <citation type="submission" date="2009-12" db="EMBL/GenBank/DDBJ databases">
        <title>The draft genome of Batrachochytrium dendrobatidis.</title>
        <authorList>
            <consortium name="US DOE Joint Genome Institute (JGI-PGF)"/>
            <person name="Kuo A."/>
            <person name="Salamov A."/>
            <person name="Schmutz J."/>
            <person name="Lucas S."/>
            <person name="Pitluck S."/>
            <person name="Rosenblum E."/>
            <person name="Stajich J."/>
            <person name="Eisen M."/>
            <person name="Grigoriev I.V."/>
        </authorList>
    </citation>
    <scope>NUCLEOTIDE SEQUENCE [LARGE SCALE GENOMIC DNA]</scope>
    <source>
        <strain evidence="11">JAM81 / FGSC 10211</strain>
    </source>
</reference>
<feature type="compositionally biased region" description="Basic and acidic residues" evidence="8">
    <location>
        <begin position="497"/>
        <end position="507"/>
    </location>
</feature>
<dbReference type="GO" id="GO:0031428">
    <property type="term" value="C:box C/D methylation guide snoRNP complex"/>
    <property type="evidence" value="ECO:0000318"/>
    <property type="project" value="GO_Central"/>
</dbReference>
<dbReference type="STRING" id="684364.F4P9U1"/>
<evidence type="ECO:0000256" key="5">
    <source>
        <dbReference type="ARBA" id="ARBA00023242"/>
    </source>
</evidence>
<dbReference type="SUPFAM" id="SSF89124">
    <property type="entry name" value="Nop domain"/>
    <property type="match status" value="1"/>
</dbReference>
<comment type="similarity">
    <text evidence="2">Belongs to the NOP5/NOP56 family.</text>
</comment>
<dbReference type="OrthoDB" id="6780543at2759"/>
<dbReference type="GO" id="GO:0030515">
    <property type="term" value="F:snoRNA binding"/>
    <property type="evidence" value="ECO:0000318"/>
    <property type="project" value="GO_Central"/>
</dbReference>
<dbReference type="PROSITE" id="PS51358">
    <property type="entry name" value="NOP"/>
    <property type="match status" value="1"/>
</dbReference>
<dbReference type="InterPro" id="IPR012976">
    <property type="entry name" value="NOSIC"/>
</dbReference>